<feature type="signal peptide" evidence="2">
    <location>
        <begin position="1"/>
        <end position="20"/>
    </location>
</feature>
<gene>
    <name evidence="3" type="ORF">DBRI00130_LOCUS41450</name>
</gene>
<name>A0A6V2PG22_9STRA</name>
<dbReference type="AlphaFoldDB" id="A0A6V2PG22"/>
<evidence type="ECO:0000313" key="3">
    <source>
        <dbReference type="EMBL" id="CAE4662093.1"/>
    </source>
</evidence>
<keyword evidence="2" id="KW-0732">Signal</keyword>
<feature type="transmembrane region" description="Helical" evidence="1">
    <location>
        <begin position="80"/>
        <end position="105"/>
    </location>
</feature>
<accession>A0A6V2PG22</accession>
<evidence type="ECO:0000256" key="1">
    <source>
        <dbReference type="SAM" id="Phobius"/>
    </source>
</evidence>
<dbReference type="PROSITE" id="PS51257">
    <property type="entry name" value="PROKAR_LIPOPROTEIN"/>
    <property type="match status" value="1"/>
</dbReference>
<reference evidence="3" key="1">
    <citation type="submission" date="2021-01" db="EMBL/GenBank/DDBJ databases">
        <authorList>
            <person name="Corre E."/>
            <person name="Pelletier E."/>
            <person name="Niang G."/>
            <person name="Scheremetjew M."/>
            <person name="Finn R."/>
            <person name="Kale V."/>
            <person name="Holt S."/>
            <person name="Cochrane G."/>
            <person name="Meng A."/>
            <person name="Brown T."/>
            <person name="Cohen L."/>
        </authorList>
    </citation>
    <scope>NUCLEOTIDE SEQUENCE</scope>
    <source>
        <strain evidence="3">GSO104</strain>
    </source>
</reference>
<keyword evidence="1" id="KW-1133">Transmembrane helix</keyword>
<evidence type="ECO:0000256" key="2">
    <source>
        <dbReference type="SAM" id="SignalP"/>
    </source>
</evidence>
<dbReference type="EMBL" id="HBNS01057616">
    <property type="protein sequence ID" value="CAE4662093.1"/>
    <property type="molecule type" value="Transcribed_RNA"/>
</dbReference>
<proteinExistence type="predicted"/>
<sequence length="108" mass="10666">MKTFQVVALIFAVVASCANAFAPPSAATRPAFKAPVAPLAMAKDAEPVVRADKNAAAVAAFATAMAPLAAQAADIDEGTVIGYGAGLVACVVSLAVGFSIGYGTLVKP</sequence>
<organism evidence="3">
    <name type="scientific">Ditylum brightwellii</name>
    <dbReference type="NCBI Taxonomy" id="49249"/>
    <lineage>
        <taxon>Eukaryota</taxon>
        <taxon>Sar</taxon>
        <taxon>Stramenopiles</taxon>
        <taxon>Ochrophyta</taxon>
        <taxon>Bacillariophyta</taxon>
        <taxon>Mediophyceae</taxon>
        <taxon>Lithodesmiophycidae</taxon>
        <taxon>Lithodesmiales</taxon>
        <taxon>Lithodesmiaceae</taxon>
        <taxon>Ditylum</taxon>
    </lineage>
</organism>
<keyword evidence="1" id="KW-0472">Membrane</keyword>
<feature type="chain" id="PRO_5030160950" evidence="2">
    <location>
        <begin position="21"/>
        <end position="108"/>
    </location>
</feature>
<keyword evidence="1" id="KW-0812">Transmembrane</keyword>
<protein>
    <submittedName>
        <fullName evidence="3">Uncharacterized protein</fullName>
    </submittedName>
</protein>